<dbReference type="EMBL" id="JAHBAY010000008">
    <property type="protein sequence ID" value="MBT0771169.1"/>
    <property type="molecule type" value="Genomic_DNA"/>
</dbReference>
<reference evidence="2 3" key="1">
    <citation type="submission" date="2021-05" db="EMBL/GenBank/DDBJ databases">
        <title>Kineosporia and Streptomyces sp. nov. two new marine actinobacteria isolated from Coral.</title>
        <authorList>
            <person name="Buangrab K."/>
            <person name="Sutthacheep M."/>
            <person name="Yeemin T."/>
            <person name="Harunari E."/>
            <person name="Igarashi Y."/>
            <person name="Kanchanasin P."/>
            <person name="Tanasupawat S."/>
            <person name="Phongsopitanun W."/>
        </authorList>
    </citation>
    <scope>NUCLEOTIDE SEQUENCE [LARGE SCALE GENOMIC DNA]</scope>
    <source>
        <strain evidence="2 3">J2-2</strain>
    </source>
</reference>
<evidence type="ECO:0000256" key="1">
    <source>
        <dbReference type="SAM" id="Phobius"/>
    </source>
</evidence>
<feature type="transmembrane region" description="Helical" evidence="1">
    <location>
        <begin position="104"/>
        <end position="125"/>
    </location>
</feature>
<dbReference type="Proteomes" id="UP001197247">
    <property type="component" value="Unassembled WGS sequence"/>
</dbReference>
<keyword evidence="3" id="KW-1185">Reference proteome</keyword>
<evidence type="ECO:0000313" key="3">
    <source>
        <dbReference type="Proteomes" id="UP001197247"/>
    </source>
</evidence>
<dbReference type="RefSeq" id="WP_214157468.1">
    <property type="nucleotide sequence ID" value="NZ_JAHBAY010000008.1"/>
</dbReference>
<keyword evidence="1" id="KW-1133">Transmembrane helix</keyword>
<keyword evidence="1" id="KW-0812">Transmembrane</keyword>
<comment type="caution">
    <text evidence="2">The sequence shown here is derived from an EMBL/GenBank/DDBJ whole genome shotgun (WGS) entry which is preliminary data.</text>
</comment>
<protein>
    <submittedName>
        <fullName evidence="2">Uncharacterized protein</fullName>
    </submittedName>
</protein>
<keyword evidence="1" id="KW-0472">Membrane</keyword>
<sequence length="131" mass="13426">MGSENLVVRSGAQDRTLPTEILLTCGAALLMTSVTVTHAPAALHRAAPTELRTALIALTAFTLLTLISAVIGVEHPRIGFWMRAPGIVMSSALGGFIGGQATPFLVVAALLATGAVILLFLRLTAHAGEGG</sequence>
<feature type="transmembrane region" description="Helical" evidence="1">
    <location>
        <begin position="80"/>
        <end position="98"/>
    </location>
</feature>
<feature type="transmembrane region" description="Helical" evidence="1">
    <location>
        <begin position="53"/>
        <end position="73"/>
    </location>
</feature>
<proteinExistence type="predicted"/>
<organism evidence="2 3">
    <name type="scientific">Kineosporia corallincola</name>
    <dbReference type="NCBI Taxonomy" id="2835133"/>
    <lineage>
        <taxon>Bacteria</taxon>
        <taxon>Bacillati</taxon>
        <taxon>Actinomycetota</taxon>
        <taxon>Actinomycetes</taxon>
        <taxon>Kineosporiales</taxon>
        <taxon>Kineosporiaceae</taxon>
        <taxon>Kineosporia</taxon>
    </lineage>
</organism>
<gene>
    <name evidence="2" type="ORF">KIH74_19670</name>
</gene>
<evidence type="ECO:0000313" key="2">
    <source>
        <dbReference type="EMBL" id="MBT0771169.1"/>
    </source>
</evidence>
<name>A0ABS5TJ93_9ACTN</name>
<feature type="transmembrane region" description="Helical" evidence="1">
    <location>
        <begin position="21"/>
        <end position="41"/>
    </location>
</feature>
<accession>A0ABS5TJ93</accession>